<dbReference type="SMART" id="SM00342">
    <property type="entry name" value="HTH_ARAC"/>
    <property type="match status" value="1"/>
</dbReference>
<dbReference type="InterPro" id="IPR003313">
    <property type="entry name" value="AraC-bd"/>
</dbReference>
<keyword evidence="1" id="KW-0805">Transcription regulation</keyword>
<dbReference type="AlphaFoldDB" id="A0A7T8B993"/>
<dbReference type="InterPro" id="IPR014710">
    <property type="entry name" value="RmlC-like_jellyroll"/>
</dbReference>
<evidence type="ECO:0000259" key="4">
    <source>
        <dbReference type="PROSITE" id="PS01124"/>
    </source>
</evidence>
<dbReference type="PRINTS" id="PR00032">
    <property type="entry name" value="HTHARAC"/>
</dbReference>
<dbReference type="Gene3D" id="2.60.120.10">
    <property type="entry name" value="Jelly Rolls"/>
    <property type="match status" value="1"/>
</dbReference>
<reference evidence="5" key="1">
    <citation type="submission" date="2021-01" db="EMBL/GenBank/DDBJ databases">
        <title>Description of Breznakiella homolactica.</title>
        <authorList>
            <person name="Song Y."/>
            <person name="Brune A."/>
        </authorList>
    </citation>
    <scope>NUCLEOTIDE SEQUENCE</scope>
    <source>
        <strain evidence="5">RmG30</strain>
    </source>
</reference>
<sequence length="299" mass="34743">MSEYQMTSLTQEFEIESIVSVHYFEYSKDYLFLGERHDFWEILYVDKGEVTVRADDNYIVLSRGEMIFHKPNEFHMVIANGIVAPNLVVASFVCRNPAMESFRDRIVILDEQCKKYMGQIVAEAKNAFSSPLGDPYLKALEKRRDSKFGCEQLISVYLQLLLISIMRMDGAPAITSANRQHYNEEIYKKITVYLEENLDKNLSINHIATHFSLSKTSLKSLFRENNSLGVMEYLRNLRIERAKQMIREETMNFTRISETLGFSSIHYFSRVFRKNVGMSPSEYATSVKVLVDRNTPEDI</sequence>
<gene>
    <name evidence="5" type="ORF">JFL75_14305</name>
</gene>
<dbReference type="GO" id="GO:0043565">
    <property type="term" value="F:sequence-specific DNA binding"/>
    <property type="evidence" value="ECO:0007669"/>
    <property type="project" value="InterPro"/>
</dbReference>
<name>A0A7T8B993_9SPIR</name>
<dbReference type="Gene3D" id="1.10.10.60">
    <property type="entry name" value="Homeodomain-like"/>
    <property type="match status" value="2"/>
</dbReference>
<feature type="domain" description="HTH araC/xylS-type" evidence="4">
    <location>
        <begin position="188"/>
        <end position="286"/>
    </location>
</feature>
<dbReference type="SUPFAM" id="SSF46689">
    <property type="entry name" value="Homeodomain-like"/>
    <property type="match status" value="1"/>
</dbReference>
<accession>A0A7T8B993</accession>
<dbReference type="PANTHER" id="PTHR43280">
    <property type="entry name" value="ARAC-FAMILY TRANSCRIPTIONAL REGULATOR"/>
    <property type="match status" value="1"/>
</dbReference>
<dbReference type="PROSITE" id="PS01124">
    <property type="entry name" value="HTH_ARAC_FAMILY_2"/>
    <property type="match status" value="1"/>
</dbReference>
<dbReference type="EMBL" id="CP067089">
    <property type="protein sequence ID" value="QQO08106.1"/>
    <property type="molecule type" value="Genomic_DNA"/>
</dbReference>
<evidence type="ECO:0000256" key="2">
    <source>
        <dbReference type="ARBA" id="ARBA00023125"/>
    </source>
</evidence>
<evidence type="ECO:0000256" key="1">
    <source>
        <dbReference type="ARBA" id="ARBA00023015"/>
    </source>
</evidence>
<organism evidence="5 6">
    <name type="scientific">Breznakiella homolactica</name>
    <dbReference type="NCBI Taxonomy" id="2798577"/>
    <lineage>
        <taxon>Bacteria</taxon>
        <taxon>Pseudomonadati</taxon>
        <taxon>Spirochaetota</taxon>
        <taxon>Spirochaetia</taxon>
        <taxon>Spirochaetales</taxon>
        <taxon>Breznakiellaceae</taxon>
        <taxon>Breznakiella</taxon>
    </lineage>
</organism>
<dbReference type="InterPro" id="IPR020449">
    <property type="entry name" value="Tscrpt_reg_AraC-type_HTH"/>
</dbReference>
<dbReference type="Pfam" id="PF02311">
    <property type="entry name" value="AraC_binding"/>
    <property type="match status" value="1"/>
</dbReference>
<proteinExistence type="predicted"/>
<dbReference type="InterPro" id="IPR009057">
    <property type="entry name" value="Homeodomain-like_sf"/>
</dbReference>
<evidence type="ECO:0000313" key="5">
    <source>
        <dbReference type="EMBL" id="QQO08106.1"/>
    </source>
</evidence>
<evidence type="ECO:0000256" key="3">
    <source>
        <dbReference type="ARBA" id="ARBA00023163"/>
    </source>
</evidence>
<dbReference type="KEGG" id="bhc:JFL75_14305"/>
<dbReference type="InterPro" id="IPR011051">
    <property type="entry name" value="RmlC_Cupin_sf"/>
</dbReference>
<dbReference type="RefSeq" id="WP_215625412.1">
    <property type="nucleotide sequence ID" value="NZ_CP067089.2"/>
</dbReference>
<dbReference type="PANTHER" id="PTHR43280:SF2">
    <property type="entry name" value="HTH-TYPE TRANSCRIPTIONAL REGULATOR EXSA"/>
    <property type="match status" value="1"/>
</dbReference>
<dbReference type="Proteomes" id="UP000595917">
    <property type="component" value="Chromosome"/>
</dbReference>
<keyword evidence="2" id="KW-0238">DNA-binding</keyword>
<protein>
    <submittedName>
        <fullName evidence="5">AraC family transcriptional regulator</fullName>
    </submittedName>
</protein>
<dbReference type="GO" id="GO:0003700">
    <property type="term" value="F:DNA-binding transcription factor activity"/>
    <property type="evidence" value="ECO:0007669"/>
    <property type="project" value="InterPro"/>
</dbReference>
<keyword evidence="6" id="KW-1185">Reference proteome</keyword>
<dbReference type="Pfam" id="PF12833">
    <property type="entry name" value="HTH_18"/>
    <property type="match status" value="1"/>
</dbReference>
<keyword evidence="3" id="KW-0804">Transcription</keyword>
<evidence type="ECO:0000313" key="6">
    <source>
        <dbReference type="Proteomes" id="UP000595917"/>
    </source>
</evidence>
<dbReference type="InterPro" id="IPR018062">
    <property type="entry name" value="HTH_AraC-typ_CS"/>
</dbReference>
<dbReference type="InterPro" id="IPR018060">
    <property type="entry name" value="HTH_AraC"/>
</dbReference>
<dbReference type="SUPFAM" id="SSF51182">
    <property type="entry name" value="RmlC-like cupins"/>
    <property type="match status" value="1"/>
</dbReference>
<dbReference type="PROSITE" id="PS00041">
    <property type="entry name" value="HTH_ARAC_FAMILY_1"/>
    <property type="match status" value="1"/>
</dbReference>